<proteinExistence type="predicted"/>
<dbReference type="EMBL" id="JABSTR010000008">
    <property type="protein sequence ID" value="KAH9376632.1"/>
    <property type="molecule type" value="Genomic_DNA"/>
</dbReference>
<gene>
    <name evidence="2" type="ORF">HPB48_005843</name>
</gene>
<comment type="caution">
    <text evidence="2">The sequence shown here is derived from an EMBL/GenBank/DDBJ whole genome shotgun (WGS) entry which is preliminary data.</text>
</comment>
<protein>
    <submittedName>
        <fullName evidence="2">Uncharacterized protein</fullName>
    </submittedName>
</protein>
<feature type="region of interest" description="Disordered" evidence="1">
    <location>
        <begin position="1"/>
        <end position="27"/>
    </location>
</feature>
<dbReference type="VEuPathDB" id="VectorBase:HLOH_050477"/>
<dbReference type="Proteomes" id="UP000821853">
    <property type="component" value="Unassembled WGS sequence"/>
</dbReference>
<accession>A0A9J6GPR5</accession>
<dbReference type="AlphaFoldDB" id="A0A9J6GPR5"/>
<keyword evidence="3" id="KW-1185">Reference proteome</keyword>
<evidence type="ECO:0000256" key="1">
    <source>
        <dbReference type="SAM" id="MobiDB-lite"/>
    </source>
</evidence>
<sequence>MIWPGKERERESTSFGCASNTKREERKAEPIFIPTHVPPMNTARVCFPPPPVRRPFSSFFVRYSRRVSPARRRKIRASLTERSTSRLSVAGVLRRRRTHR</sequence>
<organism evidence="2 3">
    <name type="scientific">Haemaphysalis longicornis</name>
    <name type="common">Bush tick</name>
    <dbReference type="NCBI Taxonomy" id="44386"/>
    <lineage>
        <taxon>Eukaryota</taxon>
        <taxon>Metazoa</taxon>
        <taxon>Ecdysozoa</taxon>
        <taxon>Arthropoda</taxon>
        <taxon>Chelicerata</taxon>
        <taxon>Arachnida</taxon>
        <taxon>Acari</taxon>
        <taxon>Parasitiformes</taxon>
        <taxon>Ixodida</taxon>
        <taxon>Ixodoidea</taxon>
        <taxon>Ixodidae</taxon>
        <taxon>Haemaphysalinae</taxon>
        <taxon>Haemaphysalis</taxon>
    </lineage>
</organism>
<name>A0A9J6GPR5_HAELO</name>
<reference evidence="2 3" key="1">
    <citation type="journal article" date="2020" name="Cell">
        <title>Large-Scale Comparative Analyses of Tick Genomes Elucidate Their Genetic Diversity and Vector Capacities.</title>
        <authorList>
            <consortium name="Tick Genome and Microbiome Consortium (TIGMIC)"/>
            <person name="Jia N."/>
            <person name="Wang J."/>
            <person name="Shi W."/>
            <person name="Du L."/>
            <person name="Sun Y."/>
            <person name="Zhan W."/>
            <person name="Jiang J.F."/>
            <person name="Wang Q."/>
            <person name="Zhang B."/>
            <person name="Ji P."/>
            <person name="Bell-Sakyi L."/>
            <person name="Cui X.M."/>
            <person name="Yuan T.T."/>
            <person name="Jiang B.G."/>
            <person name="Yang W.F."/>
            <person name="Lam T.T."/>
            <person name="Chang Q.C."/>
            <person name="Ding S.J."/>
            <person name="Wang X.J."/>
            <person name="Zhu J.G."/>
            <person name="Ruan X.D."/>
            <person name="Zhao L."/>
            <person name="Wei J.T."/>
            <person name="Ye R.Z."/>
            <person name="Que T.C."/>
            <person name="Du C.H."/>
            <person name="Zhou Y.H."/>
            <person name="Cheng J.X."/>
            <person name="Dai P.F."/>
            <person name="Guo W.B."/>
            <person name="Han X.H."/>
            <person name="Huang E.J."/>
            <person name="Li L.F."/>
            <person name="Wei W."/>
            <person name="Gao Y.C."/>
            <person name="Liu J.Z."/>
            <person name="Shao H.Z."/>
            <person name="Wang X."/>
            <person name="Wang C.C."/>
            <person name="Yang T.C."/>
            <person name="Huo Q.B."/>
            <person name="Li W."/>
            <person name="Chen H.Y."/>
            <person name="Chen S.E."/>
            <person name="Zhou L.G."/>
            <person name="Ni X.B."/>
            <person name="Tian J.H."/>
            <person name="Sheng Y."/>
            <person name="Liu T."/>
            <person name="Pan Y.S."/>
            <person name="Xia L.Y."/>
            <person name="Li J."/>
            <person name="Zhao F."/>
            <person name="Cao W.C."/>
        </authorList>
    </citation>
    <scope>NUCLEOTIDE SEQUENCE [LARGE SCALE GENOMIC DNA]</scope>
    <source>
        <strain evidence="2">HaeL-2018</strain>
    </source>
</reference>
<evidence type="ECO:0000313" key="3">
    <source>
        <dbReference type="Proteomes" id="UP000821853"/>
    </source>
</evidence>
<evidence type="ECO:0000313" key="2">
    <source>
        <dbReference type="EMBL" id="KAH9376632.1"/>
    </source>
</evidence>
<feature type="compositionally biased region" description="Basic and acidic residues" evidence="1">
    <location>
        <begin position="1"/>
        <end position="12"/>
    </location>
</feature>